<dbReference type="SMART" id="SM00316">
    <property type="entry name" value="S1"/>
    <property type="match status" value="1"/>
</dbReference>
<protein>
    <recommendedName>
        <fullName evidence="8">Ribonuclease R</fullName>
        <shortName evidence="8">RNase R</shortName>
        <ecNumber evidence="8">3.1.13.1</ecNumber>
    </recommendedName>
</protein>
<dbReference type="InterPro" id="IPR022966">
    <property type="entry name" value="RNase_II/R_CS"/>
</dbReference>
<reference evidence="10 11" key="1">
    <citation type="submission" date="2020-10" db="EMBL/GenBank/DDBJ databases">
        <title>Complete genome sequence of Paludibaculum fermentans P105T, a facultatively anaerobic acidobacterium capable of dissimilatory Fe(III) reduction.</title>
        <authorList>
            <person name="Dedysh S.N."/>
            <person name="Beletsky A.V."/>
            <person name="Kulichevskaya I.S."/>
            <person name="Mardanov A.V."/>
            <person name="Ravin N.V."/>
        </authorList>
    </citation>
    <scope>NUCLEOTIDE SEQUENCE [LARGE SCALE GENOMIC DNA]</scope>
    <source>
        <strain evidence="10 11">P105</strain>
    </source>
</reference>
<dbReference type="CDD" id="cd04471">
    <property type="entry name" value="S1_RNase_R"/>
    <property type="match status" value="1"/>
</dbReference>
<evidence type="ECO:0000256" key="3">
    <source>
        <dbReference type="ARBA" id="ARBA00022490"/>
    </source>
</evidence>
<dbReference type="InterPro" id="IPR001900">
    <property type="entry name" value="RNase_II/R"/>
</dbReference>
<feature type="domain" description="S1 motif" evidence="9">
    <location>
        <begin position="673"/>
        <end position="754"/>
    </location>
</feature>
<evidence type="ECO:0000256" key="7">
    <source>
        <dbReference type="ARBA" id="ARBA00022884"/>
    </source>
</evidence>
<dbReference type="PANTHER" id="PTHR23355">
    <property type="entry name" value="RIBONUCLEASE"/>
    <property type="match status" value="1"/>
</dbReference>
<dbReference type="Pfam" id="PF00773">
    <property type="entry name" value="RNB"/>
    <property type="match status" value="1"/>
</dbReference>
<dbReference type="InterPro" id="IPR012340">
    <property type="entry name" value="NA-bd_OB-fold"/>
</dbReference>
<evidence type="ECO:0000256" key="6">
    <source>
        <dbReference type="ARBA" id="ARBA00022839"/>
    </source>
</evidence>
<dbReference type="NCBIfam" id="TIGR00358">
    <property type="entry name" value="3_prime_RNase"/>
    <property type="match status" value="1"/>
</dbReference>
<dbReference type="GO" id="GO:0008859">
    <property type="term" value="F:exoribonuclease II activity"/>
    <property type="evidence" value="ECO:0007669"/>
    <property type="project" value="UniProtKB-UniRule"/>
</dbReference>
<dbReference type="InterPro" id="IPR050180">
    <property type="entry name" value="RNR_Ribonuclease"/>
</dbReference>
<evidence type="ECO:0000313" key="10">
    <source>
        <dbReference type="EMBL" id="QOY88566.1"/>
    </source>
</evidence>
<sequence>MHRSDWQWENEILERFSTLPHGRSNYKHLVRELGLKGENRQALEDALDRLARKGSLIELKGGQYVLPRCTQEYAVGRLNMHRDGYGFVIPETQPLGLSGDVFLPPNSMGAAMHGDRVLARITRVQGGRAEGEIRKILRRAHPTVVGEFRVGRRQSFVVPHDSKLQKWILIPDGMELPQTGVNPDRIGAASLNLRGPEDLDGLIVNVEIVEYPDHADDYPVGRVVEVLGHPDDFGVDVEVTIRKHHLPNRFPPEVLEQAQNVPGVITQSELDGRRDFRGMEIVTIDGETARDFDDAVWVDRLENGHYALHVHIADVSHYVRPGTPIDLEALVRGTSVYFPDRAVPMLPLELSTEICSLKPQVDRLCMSALLEIDRQGEVVKQEFCRGVIRSVERMTYTNVHLLLEGDAAQRERYKDLVPKFELMKELALVLNKQRMRRGSIDFDLPEPLVVFDAQGVMTGIARTPRNIANRLIEEFMLAANEAVSGHLESHLDESIYRVHEVPDPQRVMEFEETASRFGYSLGIPAMPVKRYRQVDRKNDGRRILRVIERADDSFRVASKMYQKLVEKLEGKPEERILSYLMLRSLKQARYSTKNVGHFALAAKSYTHFTSPIRRYPDLLVHRLLGGLLDGRPAPIMGLPVMAEQSSDTERRAAEAERELMEWKKVKFMIDRVGEDFQGLVISTAKFGFFVELDDLFVEGLVPIDFLPGERWNFQENSRTIVAERSRKEIRIGDKVKVRLDRVDAVEKKLIFSIVVPGPPKGIKRKGGKGR</sequence>
<dbReference type="AlphaFoldDB" id="A0A7S7SLL1"/>
<keyword evidence="7 8" id="KW-0694">RNA-binding</keyword>
<dbReference type="PANTHER" id="PTHR23355:SF9">
    <property type="entry name" value="DIS3-LIKE EXONUCLEASE 2"/>
    <property type="match status" value="1"/>
</dbReference>
<evidence type="ECO:0000259" key="9">
    <source>
        <dbReference type="PROSITE" id="PS50126"/>
    </source>
</evidence>
<dbReference type="KEGG" id="pfer:IRI77_00970"/>
<gene>
    <name evidence="8" type="primary">rnr</name>
    <name evidence="10" type="ORF">IRI77_00970</name>
</gene>
<dbReference type="InterPro" id="IPR040476">
    <property type="entry name" value="CSD2"/>
</dbReference>
<dbReference type="PROSITE" id="PS50126">
    <property type="entry name" value="S1"/>
    <property type="match status" value="1"/>
</dbReference>
<dbReference type="SMART" id="SM00357">
    <property type="entry name" value="CSP"/>
    <property type="match status" value="1"/>
</dbReference>
<evidence type="ECO:0000256" key="5">
    <source>
        <dbReference type="ARBA" id="ARBA00022801"/>
    </source>
</evidence>
<keyword evidence="4 8" id="KW-0540">Nuclease</keyword>
<dbReference type="InterPro" id="IPR003029">
    <property type="entry name" value="S1_domain"/>
</dbReference>
<evidence type="ECO:0000256" key="1">
    <source>
        <dbReference type="ARBA" id="ARBA00001849"/>
    </source>
</evidence>
<comment type="subcellular location">
    <subcellularLocation>
        <location evidence="2 8">Cytoplasm</location>
    </subcellularLocation>
</comment>
<evidence type="ECO:0000256" key="2">
    <source>
        <dbReference type="ARBA" id="ARBA00004496"/>
    </source>
</evidence>
<dbReference type="InterPro" id="IPR011805">
    <property type="entry name" value="RNase_R"/>
</dbReference>
<comment type="catalytic activity">
    <reaction evidence="1 8">
        <text>Exonucleolytic cleavage in the 3'- to 5'-direction to yield nucleoside 5'-phosphates.</text>
        <dbReference type="EC" id="3.1.13.1"/>
    </reaction>
</comment>
<evidence type="ECO:0000313" key="11">
    <source>
        <dbReference type="Proteomes" id="UP000593892"/>
    </source>
</evidence>
<dbReference type="HAMAP" id="MF_01895">
    <property type="entry name" value="RNase_R"/>
    <property type="match status" value="1"/>
</dbReference>
<accession>A0A7S7SLL1</accession>
<organism evidence="10 11">
    <name type="scientific">Paludibaculum fermentans</name>
    <dbReference type="NCBI Taxonomy" id="1473598"/>
    <lineage>
        <taxon>Bacteria</taxon>
        <taxon>Pseudomonadati</taxon>
        <taxon>Acidobacteriota</taxon>
        <taxon>Terriglobia</taxon>
        <taxon>Bryobacterales</taxon>
        <taxon>Bryobacteraceae</taxon>
        <taxon>Paludibaculum</taxon>
    </lineage>
</organism>
<comment type="function">
    <text evidence="8">3'-5' exoribonuclease that releases 5'-nucleoside monophosphates and is involved in maturation of structured RNAs.</text>
</comment>
<evidence type="ECO:0000256" key="4">
    <source>
        <dbReference type="ARBA" id="ARBA00022722"/>
    </source>
</evidence>
<dbReference type="Pfam" id="PF17876">
    <property type="entry name" value="CSD2"/>
    <property type="match status" value="1"/>
</dbReference>
<dbReference type="GO" id="GO:0003723">
    <property type="term" value="F:RNA binding"/>
    <property type="evidence" value="ECO:0007669"/>
    <property type="project" value="UniProtKB-UniRule"/>
</dbReference>
<keyword evidence="3 8" id="KW-0963">Cytoplasm</keyword>
<keyword evidence="11" id="KW-1185">Reference proteome</keyword>
<dbReference type="InterPro" id="IPR013223">
    <property type="entry name" value="RNase_B_OB_dom"/>
</dbReference>
<dbReference type="PROSITE" id="PS01175">
    <property type="entry name" value="RIBONUCLEASE_II"/>
    <property type="match status" value="1"/>
</dbReference>
<dbReference type="Pfam" id="PF00575">
    <property type="entry name" value="S1"/>
    <property type="match status" value="1"/>
</dbReference>
<proteinExistence type="inferred from homology"/>
<dbReference type="Proteomes" id="UP000593892">
    <property type="component" value="Chromosome"/>
</dbReference>
<comment type="similarity">
    <text evidence="8">Belongs to the RNR ribonuclease family. RNase R subfamily.</text>
</comment>
<dbReference type="EC" id="3.1.13.1" evidence="8"/>
<keyword evidence="6 8" id="KW-0269">Exonuclease</keyword>
<dbReference type="Gene3D" id="2.40.50.140">
    <property type="entry name" value="Nucleic acid-binding proteins"/>
    <property type="match status" value="2"/>
</dbReference>
<name>A0A7S7SLL1_PALFE</name>
<dbReference type="SUPFAM" id="SSF50249">
    <property type="entry name" value="Nucleic acid-binding proteins"/>
    <property type="match status" value="3"/>
</dbReference>
<keyword evidence="5 8" id="KW-0378">Hydrolase</keyword>
<dbReference type="SMART" id="SM00955">
    <property type="entry name" value="RNB"/>
    <property type="match status" value="1"/>
</dbReference>
<dbReference type="GO" id="GO:0005829">
    <property type="term" value="C:cytosol"/>
    <property type="evidence" value="ECO:0007669"/>
    <property type="project" value="UniProtKB-ARBA"/>
</dbReference>
<dbReference type="RefSeq" id="WP_194450228.1">
    <property type="nucleotide sequence ID" value="NZ_CP063849.1"/>
</dbReference>
<dbReference type="GO" id="GO:0006402">
    <property type="term" value="P:mRNA catabolic process"/>
    <property type="evidence" value="ECO:0007669"/>
    <property type="project" value="TreeGrafter"/>
</dbReference>
<dbReference type="InterPro" id="IPR011129">
    <property type="entry name" value="CSD"/>
</dbReference>
<dbReference type="EMBL" id="CP063849">
    <property type="protein sequence ID" value="QOY88566.1"/>
    <property type="molecule type" value="Genomic_DNA"/>
</dbReference>
<dbReference type="InterPro" id="IPR004476">
    <property type="entry name" value="RNase_II/RNase_R"/>
</dbReference>
<evidence type="ECO:0000256" key="8">
    <source>
        <dbReference type="HAMAP-Rule" id="MF_01895"/>
    </source>
</evidence>
<dbReference type="Pfam" id="PF08206">
    <property type="entry name" value="OB_RNB"/>
    <property type="match status" value="1"/>
</dbReference>